<dbReference type="Gene3D" id="3.30.160.60">
    <property type="entry name" value="Classic Zinc Finger"/>
    <property type="match status" value="1"/>
</dbReference>
<evidence type="ECO:0000259" key="3">
    <source>
        <dbReference type="PROSITE" id="PS50157"/>
    </source>
</evidence>
<dbReference type="PROSITE" id="PS00028">
    <property type="entry name" value="ZINC_FINGER_C2H2_1"/>
    <property type="match status" value="1"/>
</dbReference>
<protein>
    <recommendedName>
        <fullName evidence="3">C2H2-type domain-containing protein</fullName>
    </recommendedName>
</protein>
<evidence type="ECO:0000313" key="4">
    <source>
        <dbReference type="EMBL" id="PMD54764.1"/>
    </source>
</evidence>
<dbReference type="GeneID" id="36591823"/>
<sequence length="966" mass="109074">MSFLRKRSRSQCSFSKGDEEITVTRIQQNEFNRQSRADTFVSARSSLEVGASDFAVHDSCVIRNFPKHKSSHLRFLAWVAFTRKYTDEWITEDERRTCPLLWCRTVFKDQEEMLQHVWNCQHLSKGLYWCFHCQKPERVGKFQCKRCQGLPSRTDRMASVAKKIFSRLGAKPHHTEFVAPEPEPQKPLSKIAEDSATSYPYDPSSFEGMSHSYDEDQALDWNHQYPQELPNTSVCRELPGDWTAASHELPDTSILEMQGTECPIELGVGSEDWADNFYASSLEEWDIPSTTTKRMNASPKLARIDTSFTHLNSHLTPENHVEMSPQKLSSHSWEAALSDTTISPLSASGGLDYNTFEVSPTDSEASGNSFFTDSGYSTATTMSAWSTTATRFADPNSLQRLAGKKQSRPFGTISNDWMNNIASSRPQELALMPVLASVPQMPQEISRSISSGSGFTGSEKPVLKSANWSDGQSLVQYFSGILGTHIQHTRSSLKQLPSSPMVTELMAQSRTSMASIGLDALVGALEGRKPTSVVQIFSLTHVAYAFAITVDCNQANVQDQQWFNDSLSWAEALTSERSRQMYHEIARSIWQPLDIFAEDMPHKASQSSDMENMLLTACKHFLDVFESFGVAERVPSLPHGSFDFEQELFQSRCKTRVIDELIKTQSLEAFDRNVVTIGRRLQEGKITSTRQLELELICVGKLASQPAQAFATFLKHVTHLCDSLYREEAGTLKSRAQYHVQDIYLVKQYLPEEDFIDEHEEDDCDHGGQHNHEHDDMEDLLDLDFDARSEDIEACINAFKNDADQTLGHMDNFTIQIASATVHVNDQAPFIQNFDSIHQQSTPSFQQQLPAQVSASPPQPTLHPSSPDSSSNKYRCHCGYTPSGEERWKASNLRRHKRTQHPTELKVHRCGYPGCKSVFTRSDNLRSHRRDKGHFVGFEGEPFTRDDMGGMGDMEGIRGPKRRRCD</sequence>
<feature type="region of interest" description="Disordered" evidence="2">
    <location>
        <begin position="841"/>
        <end position="875"/>
    </location>
</feature>
<evidence type="ECO:0000313" key="5">
    <source>
        <dbReference type="Proteomes" id="UP000235371"/>
    </source>
</evidence>
<keyword evidence="5" id="KW-1185">Reference proteome</keyword>
<keyword evidence="1" id="KW-0863">Zinc-finger</keyword>
<reference evidence="4 5" key="1">
    <citation type="submission" date="2016-04" db="EMBL/GenBank/DDBJ databases">
        <title>A degradative enzymes factory behind the ericoid mycorrhizal symbiosis.</title>
        <authorList>
            <consortium name="DOE Joint Genome Institute"/>
            <person name="Martino E."/>
            <person name="Morin E."/>
            <person name="Grelet G."/>
            <person name="Kuo A."/>
            <person name="Kohler A."/>
            <person name="Daghino S."/>
            <person name="Barry K."/>
            <person name="Choi C."/>
            <person name="Cichocki N."/>
            <person name="Clum A."/>
            <person name="Copeland A."/>
            <person name="Hainaut M."/>
            <person name="Haridas S."/>
            <person name="Labutti K."/>
            <person name="Lindquist E."/>
            <person name="Lipzen A."/>
            <person name="Khouja H.-R."/>
            <person name="Murat C."/>
            <person name="Ohm R."/>
            <person name="Olson A."/>
            <person name="Spatafora J."/>
            <person name="Veneault-Fourrey C."/>
            <person name="Henrissat B."/>
            <person name="Grigoriev I."/>
            <person name="Martin F."/>
            <person name="Perotto S."/>
        </authorList>
    </citation>
    <scope>NUCLEOTIDE SEQUENCE [LARGE SCALE GENOMIC DNA]</scope>
    <source>
        <strain evidence="4 5">E</strain>
    </source>
</reference>
<proteinExistence type="predicted"/>
<organism evidence="4 5">
    <name type="scientific">Hyaloscypha bicolor E</name>
    <dbReference type="NCBI Taxonomy" id="1095630"/>
    <lineage>
        <taxon>Eukaryota</taxon>
        <taxon>Fungi</taxon>
        <taxon>Dikarya</taxon>
        <taxon>Ascomycota</taxon>
        <taxon>Pezizomycotina</taxon>
        <taxon>Leotiomycetes</taxon>
        <taxon>Helotiales</taxon>
        <taxon>Hyaloscyphaceae</taxon>
        <taxon>Hyaloscypha</taxon>
        <taxon>Hyaloscypha bicolor</taxon>
    </lineage>
</organism>
<feature type="domain" description="C2H2-type" evidence="3">
    <location>
        <begin position="908"/>
        <end position="934"/>
    </location>
</feature>
<keyword evidence="1" id="KW-0479">Metal-binding</keyword>
<name>A0A2J6SVH5_9HELO</name>
<dbReference type="RefSeq" id="XP_024731668.1">
    <property type="nucleotide sequence ID" value="XM_024883746.1"/>
</dbReference>
<dbReference type="InParanoid" id="A0A2J6SVH5"/>
<feature type="compositionally biased region" description="Polar residues" evidence="2">
    <location>
        <begin position="841"/>
        <end position="873"/>
    </location>
</feature>
<gene>
    <name evidence="4" type="ORF">K444DRAFT_634460</name>
</gene>
<accession>A0A2J6SVH5</accession>
<dbReference type="STRING" id="1095630.A0A2J6SVH5"/>
<dbReference type="OrthoDB" id="5366163at2759"/>
<feature type="region of interest" description="Disordered" evidence="2">
    <location>
        <begin position="946"/>
        <end position="966"/>
    </location>
</feature>
<keyword evidence="1" id="KW-0862">Zinc</keyword>
<dbReference type="AlphaFoldDB" id="A0A2J6SVH5"/>
<evidence type="ECO:0000256" key="1">
    <source>
        <dbReference type="PROSITE-ProRule" id="PRU00042"/>
    </source>
</evidence>
<dbReference type="Proteomes" id="UP000235371">
    <property type="component" value="Unassembled WGS sequence"/>
</dbReference>
<dbReference type="InterPro" id="IPR013087">
    <property type="entry name" value="Znf_C2H2_type"/>
</dbReference>
<dbReference type="GO" id="GO:0008270">
    <property type="term" value="F:zinc ion binding"/>
    <property type="evidence" value="ECO:0007669"/>
    <property type="project" value="UniProtKB-KW"/>
</dbReference>
<evidence type="ECO:0000256" key="2">
    <source>
        <dbReference type="SAM" id="MobiDB-lite"/>
    </source>
</evidence>
<dbReference type="EMBL" id="KZ613859">
    <property type="protein sequence ID" value="PMD54764.1"/>
    <property type="molecule type" value="Genomic_DNA"/>
</dbReference>
<dbReference type="PROSITE" id="PS50157">
    <property type="entry name" value="ZINC_FINGER_C2H2_2"/>
    <property type="match status" value="1"/>
</dbReference>